<reference evidence="8" key="2">
    <citation type="journal article" date="2023" name="IMA Fungus">
        <title>Comparative genomic study of the Penicillium genus elucidates a diverse pangenome and 15 lateral gene transfer events.</title>
        <authorList>
            <person name="Petersen C."/>
            <person name="Sorensen T."/>
            <person name="Nielsen M.R."/>
            <person name="Sondergaard T.E."/>
            <person name="Sorensen J.L."/>
            <person name="Fitzpatrick D.A."/>
            <person name="Frisvad J.C."/>
            <person name="Nielsen K.L."/>
        </authorList>
    </citation>
    <scope>NUCLEOTIDE SEQUENCE</scope>
    <source>
        <strain evidence="8">IBT 29677</strain>
    </source>
</reference>
<dbReference type="PRINTS" id="PR01415">
    <property type="entry name" value="ANKYRIN"/>
</dbReference>
<evidence type="ECO:0000259" key="6">
    <source>
        <dbReference type="Pfam" id="PF22939"/>
    </source>
</evidence>
<dbReference type="RefSeq" id="XP_056487663.1">
    <property type="nucleotide sequence ID" value="XM_056632112.1"/>
</dbReference>
<dbReference type="OrthoDB" id="341259at2759"/>
<keyword evidence="1" id="KW-0677">Repeat</keyword>
<dbReference type="SMART" id="SM00248">
    <property type="entry name" value="ANK"/>
    <property type="match status" value="13"/>
</dbReference>
<dbReference type="SUPFAM" id="SSF48403">
    <property type="entry name" value="Ankyrin repeat"/>
    <property type="match status" value="1"/>
</dbReference>
<dbReference type="InterPro" id="IPR054471">
    <property type="entry name" value="GPIID_WHD"/>
</dbReference>
<dbReference type="Pfam" id="PF17107">
    <property type="entry name" value="SesA"/>
    <property type="match status" value="1"/>
</dbReference>
<evidence type="ECO:0000256" key="2">
    <source>
        <dbReference type="ARBA" id="ARBA00023043"/>
    </source>
</evidence>
<keyword evidence="2 3" id="KW-0040">ANK repeat</keyword>
<dbReference type="GeneID" id="81371092"/>
<dbReference type="Pfam" id="PF22939">
    <property type="entry name" value="WHD_GPIID"/>
    <property type="match status" value="1"/>
</dbReference>
<reference evidence="8" key="1">
    <citation type="submission" date="2022-12" db="EMBL/GenBank/DDBJ databases">
        <authorList>
            <person name="Petersen C."/>
        </authorList>
    </citation>
    <scope>NUCLEOTIDE SEQUENCE</scope>
    <source>
        <strain evidence="8">IBT 29677</strain>
    </source>
</reference>
<evidence type="ECO:0000256" key="4">
    <source>
        <dbReference type="SAM" id="MobiDB-lite"/>
    </source>
</evidence>
<dbReference type="PROSITE" id="PS50088">
    <property type="entry name" value="ANK_REPEAT"/>
    <property type="match status" value="7"/>
</dbReference>
<dbReference type="InterPro" id="IPR002110">
    <property type="entry name" value="Ankyrin_rpt"/>
</dbReference>
<gene>
    <name evidence="8" type="ORF">N7509_007475</name>
</gene>
<dbReference type="Gene3D" id="1.25.40.20">
    <property type="entry name" value="Ankyrin repeat-containing domain"/>
    <property type="match status" value="3"/>
</dbReference>
<feature type="repeat" description="ANK" evidence="3">
    <location>
        <begin position="1016"/>
        <end position="1048"/>
    </location>
</feature>
<dbReference type="Pfam" id="PF12796">
    <property type="entry name" value="Ank_2"/>
    <property type="match status" value="4"/>
</dbReference>
<dbReference type="SUPFAM" id="SSF52540">
    <property type="entry name" value="P-loop containing nucleoside triphosphate hydrolases"/>
    <property type="match status" value="1"/>
</dbReference>
<evidence type="ECO:0000256" key="3">
    <source>
        <dbReference type="PROSITE-ProRule" id="PRU00023"/>
    </source>
</evidence>
<protein>
    <recommendedName>
        <fullName evidence="10">NACHT domain-containing protein</fullName>
    </recommendedName>
</protein>
<evidence type="ECO:0000313" key="9">
    <source>
        <dbReference type="Proteomes" id="UP001147747"/>
    </source>
</evidence>
<dbReference type="InterPro" id="IPR031352">
    <property type="entry name" value="SesA"/>
</dbReference>
<dbReference type="PROSITE" id="PS50297">
    <property type="entry name" value="ANK_REP_REGION"/>
    <property type="match status" value="7"/>
</dbReference>
<name>A0A9X0B8D8_9EURO</name>
<dbReference type="EMBL" id="JAPZBU010000008">
    <property type="protein sequence ID" value="KAJ5391985.1"/>
    <property type="molecule type" value="Genomic_DNA"/>
</dbReference>
<proteinExistence type="predicted"/>
<dbReference type="InterPro" id="IPR056884">
    <property type="entry name" value="NPHP3-like_N"/>
</dbReference>
<feature type="repeat" description="ANK" evidence="3">
    <location>
        <begin position="746"/>
        <end position="778"/>
    </location>
</feature>
<evidence type="ECO:0000259" key="7">
    <source>
        <dbReference type="Pfam" id="PF24883"/>
    </source>
</evidence>
<feature type="region of interest" description="Disordered" evidence="4">
    <location>
        <begin position="1078"/>
        <end position="1109"/>
    </location>
</feature>
<comment type="caution">
    <text evidence="8">The sequence shown here is derived from an EMBL/GenBank/DDBJ whole genome shotgun (WGS) entry which is preliminary data.</text>
</comment>
<evidence type="ECO:0008006" key="10">
    <source>
        <dbReference type="Google" id="ProtNLM"/>
    </source>
</evidence>
<dbReference type="InterPro" id="IPR036770">
    <property type="entry name" value="Ankyrin_rpt-contain_sf"/>
</dbReference>
<accession>A0A9X0B8D8</accession>
<dbReference type="Proteomes" id="UP001147747">
    <property type="component" value="Unassembled WGS sequence"/>
</dbReference>
<dbReference type="PANTHER" id="PTHR24198:SF194">
    <property type="entry name" value="INVERSIN-A"/>
    <property type="match status" value="1"/>
</dbReference>
<feature type="domain" description="GPI inositol-deacylase winged helix" evidence="6">
    <location>
        <begin position="462"/>
        <end position="549"/>
    </location>
</feature>
<feature type="repeat" description="ANK" evidence="3">
    <location>
        <begin position="983"/>
        <end position="1015"/>
    </location>
</feature>
<evidence type="ECO:0000256" key="1">
    <source>
        <dbReference type="ARBA" id="ARBA00022737"/>
    </source>
</evidence>
<feature type="repeat" description="ANK" evidence="3">
    <location>
        <begin position="916"/>
        <end position="948"/>
    </location>
</feature>
<feature type="domain" description="Nephrocystin 3-like N-terminal" evidence="7">
    <location>
        <begin position="215"/>
        <end position="350"/>
    </location>
</feature>
<dbReference type="Gene3D" id="3.40.50.300">
    <property type="entry name" value="P-loop containing nucleotide triphosphate hydrolases"/>
    <property type="match status" value="1"/>
</dbReference>
<evidence type="ECO:0000313" key="8">
    <source>
        <dbReference type="EMBL" id="KAJ5391985.1"/>
    </source>
</evidence>
<dbReference type="Pfam" id="PF24883">
    <property type="entry name" value="NPHP3_N"/>
    <property type="match status" value="1"/>
</dbReference>
<dbReference type="Pfam" id="PF00023">
    <property type="entry name" value="Ank"/>
    <property type="match status" value="1"/>
</dbReference>
<dbReference type="PANTHER" id="PTHR24198">
    <property type="entry name" value="ANKYRIN REPEAT AND PROTEIN KINASE DOMAIN-CONTAINING PROTEIN"/>
    <property type="match status" value="1"/>
</dbReference>
<dbReference type="InterPro" id="IPR027417">
    <property type="entry name" value="P-loop_NTPase"/>
</dbReference>
<feature type="domain" description="NACHT-NTPase and P-loop NTPases N-terminal" evidence="5">
    <location>
        <begin position="8"/>
        <end position="135"/>
    </location>
</feature>
<feature type="repeat" description="ANK" evidence="3">
    <location>
        <begin position="713"/>
        <end position="745"/>
    </location>
</feature>
<feature type="repeat" description="ANK" evidence="3">
    <location>
        <begin position="883"/>
        <end position="915"/>
    </location>
</feature>
<feature type="repeat" description="ANK" evidence="3">
    <location>
        <begin position="812"/>
        <end position="844"/>
    </location>
</feature>
<dbReference type="AlphaFoldDB" id="A0A9X0B8D8"/>
<keyword evidence="9" id="KW-1185">Reference proteome</keyword>
<organism evidence="8 9">
    <name type="scientific">Penicillium cosmopolitanum</name>
    <dbReference type="NCBI Taxonomy" id="1131564"/>
    <lineage>
        <taxon>Eukaryota</taxon>
        <taxon>Fungi</taxon>
        <taxon>Dikarya</taxon>
        <taxon>Ascomycota</taxon>
        <taxon>Pezizomycotina</taxon>
        <taxon>Eurotiomycetes</taxon>
        <taxon>Eurotiomycetidae</taxon>
        <taxon>Eurotiales</taxon>
        <taxon>Aspergillaceae</taxon>
        <taxon>Penicillium</taxon>
    </lineage>
</organism>
<sequence>MDPLSITAATIAIIGSISSTYNAIQHLRGLPKAFKGVGQNLPLVKETLELARGQLQGPSDESAKKAIEPVIHNCQEKAIALNKIFDDLDEAMKQEKDANEWSALVNLYRKTVVYLGKSHKVETLMQELLSNLKGLAIHQLFKVTSQGLTVKLENAINELSAVEPSLPDSDFDTKGASVTQTNSNNARGFVSTGGHQENTMGHKFHSAGNMSFAKTGKTVLASIIINHLQTFYSDYRNVACIYIYFDYRKHQVQNLTNLLSSLLLQLLLGRDIVSAEIQEIYEAWNIRHTYPSPDEYMEMLKSQIRTFSKVFIVIDALDECIDDVNNKTLSSLLRAFRSLPVKAHMLFTSRPSVNFAPLINASIEIDVTADSNEMKGYLRQSIDNHSHLKSVVESGLKKNALFLENALDVIVEKFLLVDLHIKFLENTHNLEGFTRGLAELSRTPEEVYRTALDRIRMQHPVYRDLAINVLKWIVFAERALTIDELTHAIAIQDAFAGSQPGDPPLPKADLTVGTERVLTSVCAGIVVVDKGKSVRLAHDTAEEYLKNKSSAIFQDAHSAIAEACLLCLTNIPPRQLNETTNSQDTLDADFHDYPLFKYAAEYWGNHILYGVRGNVHKLAWEFLCDKKALNRALRAIENSRIQQGTNASGLHIAAYFGLVSSVQKAMKRNRDINFNPKTNPLHMAIMGKDGADEALVNFLLSTGTVNLNPQDTQGWTPLRWAAAYGQLNIVEILLRAGAEVDARDTDGWTALRWAAHQGHKTIVKLLIRHEASIETSSGDQWTLTRWAAQEGREDIIKLLVEMRVDLDATDADGLTPLRWAVNYGRAMTAWLLIQAHADVDKADRKGMTALHSVAERCSNGNISLQILWLLLENQANINAETKLGWTPLHSAASGGSHSAVWLLLEKGANINVQTKLGLTPLHIAASGGRDSVVKLLLERGANPKQGDDNERTALHWAVEEQETRAAELLIKKAGDIVHAADQEKRTALHCAASIGNTHIVEMLLDHGAHINVQDRNGQTPLHLGVSQQHESVATCLVWRGADWSVLNKKKRTAIHLATDLENEAIIEAIRSFRLTTGASDVDDGENASHREATKPKNRNAKFAARVEDE</sequence>
<evidence type="ECO:0000259" key="5">
    <source>
        <dbReference type="Pfam" id="PF17107"/>
    </source>
</evidence>